<evidence type="ECO:0000256" key="1">
    <source>
        <dbReference type="SAM" id="SignalP"/>
    </source>
</evidence>
<dbReference type="Pfam" id="PF00174">
    <property type="entry name" value="Oxidored_molyb"/>
    <property type="match status" value="1"/>
</dbReference>
<dbReference type="RefSeq" id="WP_102844528.1">
    <property type="nucleotide sequence ID" value="NZ_PDZR01000019.1"/>
</dbReference>
<evidence type="ECO:0000259" key="2">
    <source>
        <dbReference type="Pfam" id="PF00174"/>
    </source>
</evidence>
<dbReference type="InterPro" id="IPR000572">
    <property type="entry name" value="OxRdtase_Mopterin-bd_dom"/>
</dbReference>
<evidence type="ECO:0000313" key="4">
    <source>
        <dbReference type="Proteomes" id="UP000236286"/>
    </source>
</evidence>
<proteinExistence type="predicted"/>
<dbReference type="AlphaFoldDB" id="A0A2J7TEA0"/>
<dbReference type="InterPro" id="IPR036374">
    <property type="entry name" value="OxRdtase_Mopterin-bd_sf"/>
</dbReference>
<sequence>MKSIFTALALVGGLLVSPVAVRAQTASSAASFVIGGEVTQRLVVNLAKLKTFPAASADVTYFAGGAVTTHSFTGALLWDVLQKAGIVVDSAVKNDILRKTVTVYGSDGYVSVFSAGEINPYFGGNQIILAYSQDGAPLGDGGIAKLVAPGDKAGGRFVSNIARITVRDSGR</sequence>
<feature type="signal peptide" evidence="1">
    <location>
        <begin position="1"/>
        <end position="22"/>
    </location>
</feature>
<keyword evidence="1" id="KW-0732">Signal</keyword>
<protein>
    <recommendedName>
        <fullName evidence="2">Oxidoreductase molybdopterin-binding domain-containing protein</fullName>
    </recommendedName>
</protein>
<dbReference type="SUPFAM" id="SSF56524">
    <property type="entry name" value="Oxidoreductase molybdopterin-binding domain"/>
    <property type="match status" value="1"/>
</dbReference>
<dbReference type="EMBL" id="PDZR01000019">
    <property type="protein sequence ID" value="PNG25090.1"/>
    <property type="molecule type" value="Genomic_DNA"/>
</dbReference>
<feature type="domain" description="Oxidoreductase molybdopterin-binding" evidence="2">
    <location>
        <begin position="31"/>
        <end position="168"/>
    </location>
</feature>
<feature type="chain" id="PRO_5014425569" description="Oxidoreductase molybdopterin-binding domain-containing protein" evidence="1">
    <location>
        <begin position="23"/>
        <end position="171"/>
    </location>
</feature>
<dbReference type="Proteomes" id="UP000236286">
    <property type="component" value="Unassembled WGS sequence"/>
</dbReference>
<name>A0A2J7TEA0_METSI</name>
<organism evidence="3 4">
    <name type="scientific">Methylocella silvestris</name>
    <dbReference type="NCBI Taxonomy" id="199596"/>
    <lineage>
        <taxon>Bacteria</taxon>
        <taxon>Pseudomonadati</taxon>
        <taxon>Pseudomonadota</taxon>
        <taxon>Alphaproteobacteria</taxon>
        <taxon>Hyphomicrobiales</taxon>
        <taxon>Beijerinckiaceae</taxon>
        <taxon>Methylocella</taxon>
    </lineage>
</organism>
<gene>
    <name evidence="3" type="ORF">CR492_14860</name>
</gene>
<dbReference type="Gene3D" id="3.90.420.10">
    <property type="entry name" value="Oxidoreductase, molybdopterin-binding domain"/>
    <property type="match status" value="1"/>
</dbReference>
<comment type="caution">
    <text evidence="3">The sequence shown here is derived from an EMBL/GenBank/DDBJ whole genome shotgun (WGS) entry which is preliminary data.</text>
</comment>
<accession>A0A2J7TEA0</accession>
<dbReference type="OrthoDB" id="482420at2"/>
<reference evidence="3 4" key="1">
    <citation type="submission" date="2017-10" db="EMBL/GenBank/DDBJ databases">
        <title>Genome announcement of Methylocella silvestris TVC from permafrost.</title>
        <authorList>
            <person name="Wang J."/>
            <person name="Geng K."/>
            <person name="Ul-Haque F."/>
            <person name="Crombie A.T."/>
            <person name="Street L.E."/>
            <person name="Wookey P.A."/>
            <person name="Murrell J.C."/>
            <person name="Pratscher J."/>
        </authorList>
    </citation>
    <scope>NUCLEOTIDE SEQUENCE [LARGE SCALE GENOMIC DNA]</scope>
    <source>
        <strain evidence="3 4">TVC</strain>
    </source>
</reference>
<evidence type="ECO:0000313" key="3">
    <source>
        <dbReference type="EMBL" id="PNG25090.1"/>
    </source>
</evidence>